<evidence type="ECO:0000313" key="10">
    <source>
        <dbReference type="Proteomes" id="UP000182764"/>
    </source>
</evidence>
<dbReference type="Proteomes" id="UP000027584">
    <property type="component" value="Unassembled WGS sequence"/>
</dbReference>
<dbReference type="PANTHER" id="PTHR24220:SF692">
    <property type="entry name" value="ABC TRANSPORTER DOMAIN-CONTAINING PROTEIN"/>
    <property type="match status" value="1"/>
</dbReference>
<evidence type="ECO:0000313" key="5">
    <source>
        <dbReference type="EMBL" id="MBE6164831.1"/>
    </source>
</evidence>
<reference evidence="4 8" key="1">
    <citation type="submission" date="2014-02" db="EMBL/GenBank/DDBJ databases">
        <authorList>
            <person name="Manrique M."/>
        </authorList>
    </citation>
    <scope>NUCLEOTIDE SEQUENCE [LARGE SCALE GENOMIC DNA]</scope>
    <source>
        <strain evidence="4 8">LMG17956</strain>
    </source>
</reference>
<dbReference type="SMART" id="SM00382">
    <property type="entry name" value="AAA"/>
    <property type="match status" value="1"/>
</dbReference>
<dbReference type="Proteomes" id="UP000700800">
    <property type="component" value="Unassembled WGS sequence"/>
</dbReference>
<gene>
    <name evidence="4" type="ORF">BN963_SGAL_00570</name>
    <name evidence="5" type="ORF">E7156_05920</name>
    <name evidence="6" type="ORF">SAMN04487839_101506</name>
    <name evidence="7" type="ORF">SAMN04487840_10521</name>
</gene>
<sequence length="252" mass="28089">MKKIVELKNATVQVNNGLDEVKTILDDVNLTIYEHDFLTILGGNGAGKSTLFNVIAGTLMLTSGSIYILDKDVTHLPAEKRANYLARVFQDPKMGTAPRMTVAENLLIAKYRGEKRRLLPRKIHAFTDEFQALVARTGNGLEKHLETPTGLLSGGQRQALSLLMATLKRPELLLLDEHTAALDPKTSVSLMNLTDEFVTGDHLTALMITHHMEDALKYGNRLIVMKDGKIIKDLNQDEKAQMAIADYYQLFE</sequence>
<dbReference type="RefSeq" id="WP_039693131.1">
    <property type="nucleotide sequence ID" value="NZ_FNFJ01000001.1"/>
</dbReference>
<evidence type="ECO:0000259" key="3">
    <source>
        <dbReference type="PROSITE" id="PS50893"/>
    </source>
</evidence>
<keyword evidence="2 4" id="KW-0067">ATP-binding</keyword>
<evidence type="ECO:0000313" key="8">
    <source>
        <dbReference type="Proteomes" id="UP000027584"/>
    </source>
</evidence>
<evidence type="ECO:0000313" key="7">
    <source>
        <dbReference type="EMBL" id="SER54222.1"/>
    </source>
</evidence>
<dbReference type="GO" id="GO:0022857">
    <property type="term" value="F:transmembrane transporter activity"/>
    <property type="evidence" value="ECO:0007669"/>
    <property type="project" value="TreeGrafter"/>
</dbReference>
<dbReference type="SUPFAM" id="SSF52540">
    <property type="entry name" value="P-loop containing nucleoside triphosphate hydrolases"/>
    <property type="match status" value="1"/>
</dbReference>
<dbReference type="AlphaFoldDB" id="A0A060RGI5"/>
<dbReference type="Gene3D" id="3.40.50.300">
    <property type="entry name" value="P-loop containing nucleotide triphosphate hydrolases"/>
    <property type="match status" value="1"/>
</dbReference>
<dbReference type="EMBL" id="SVAF01000013">
    <property type="protein sequence ID" value="MBE6164831.1"/>
    <property type="molecule type" value="Genomic_DNA"/>
</dbReference>
<dbReference type="EMBL" id="FOBM01000001">
    <property type="protein sequence ID" value="SEL97118.1"/>
    <property type="molecule type" value="Genomic_DNA"/>
</dbReference>
<evidence type="ECO:0000256" key="1">
    <source>
        <dbReference type="ARBA" id="ARBA00022741"/>
    </source>
</evidence>
<reference evidence="5" key="4">
    <citation type="submission" date="2019-04" db="EMBL/GenBank/DDBJ databases">
        <title>Evolution of Biomass-Degrading Anaerobic Consortia Revealed by Metagenomics.</title>
        <authorList>
            <person name="Peng X."/>
        </authorList>
    </citation>
    <scope>NUCLEOTIDE SEQUENCE</scope>
    <source>
        <strain evidence="5">SIG195</strain>
    </source>
</reference>
<dbReference type="Proteomes" id="UP000182712">
    <property type="component" value="Unassembled WGS sequence"/>
</dbReference>
<dbReference type="InterPro" id="IPR027417">
    <property type="entry name" value="P-loop_NTPase"/>
</dbReference>
<dbReference type="EMBL" id="CCBC010000128">
    <property type="protein sequence ID" value="CDO17381.1"/>
    <property type="molecule type" value="Genomic_DNA"/>
</dbReference>
<organism evidence="4 8">
    <name type="scientific">Streptococcus gallolyticus</name>
    <dbReference type="NCBI Taxonomy" id="315405"/>
    <lineage>
        <taxon>Bacteria</taxon>
        <taxon>Bacillati</taxon>
        <taxon>Bacillota</taxon>
        <taxon>Bacilli</taxon>
        <taxon>Lactobacillales</taxon>
        <taxon>Streptococcaceae</taxon>
        <taxon>Streptococcus</taxon>
    </lineage>
</organism>
<dbReference type="Proteomes" id="UP000182764">
    <property type="component" value="Unassembled WGS sequence"/>
</dbReference>
<dbReference type="InterPro" id="IPR003593">
    <property type="entry name" value="AAA+_ATPase"/>
</dbReference>
<dbReference type="InterPro" id="IPR015854">
    <property type="entry name" value="ABC_transpr_LolD-like"/>
</dbReference>
<protein>
    <submittedName>
        <fullName evidence="4 5">ABC transporter ATP-binding protein</fullName>
    </submittedName>
    <submittedName>
        <fullName evidence="6">Putative ABC transport system ATP-binding protein</fullName>
    </submittedName>
</protein>
<evidence type="ECO:0000313" key="4">
    <source>
        <dbReference type="EMBL" id="CDO17381.1"/>
    </source>
</evidence>
<proteinExistence type="predicted"/>
<dbReference type="InterPro" id="IPR017871">
    <property type="entry name" value="ABC_transporter-like_CS"/>
</dbReference>
<dbReference type="GO" id="GO:0005886">
    <property type="term" value="C:plasma membrane"/>
    <property type="evidence" value="ECO:0007669"/>
    <property type="project" value="TreeGrafter"/>
</dbReference>
<name>A0A060RGI5_9STRE</name>
<dbReference type="PANTHER" id="PTHR24220">
    <property type="entry name" value="IMPORT ATP-BINDING PROTEIN"/>
    <property type="match status" value="1"/>
</dbReference>
<evidence type="ECO:0000256" key="2">
    <source>
        <dbReference type="ARBA" id="ARBA00022840"/>
    </source>
</evidence>
<reference evidence="4 8" key="2">
    <citation type="submission" date="2014-05" db="EMBL/GenBank/DDBJ databases">
        <title>Genome sequence of Streptococcus gallolyticus.</title>
        <authorList>
            <person name="Del Campo R."/>
        </authorList>
    </citation>
    <scope>NUCLEOTIDE SEQUENCE [LARGE SCALE GENOMIC DNA]</scope>
    <source>
        <strain evidence="4 8">LMG17956</strain>
    </source>
</reference>
<dbReference type="EMBL" id="FOGM01000005">
    <property type="protein sequence ID" value="SER54222.1"/>
    <property type="molecule type" value="Genomic_DNA"/>
</dbReference>
<evidence type="ECO:0000313" key="9">
    <source>
        <dbReference type="Proteomes" id="UP000182712"/>
    </source>
</evidence>
<dbReference type="PROSITE" id="PS00211">
    <property type="entry name" value="ABC_TRANSPORTER_1"/>
    <property type="match status" value="1"/>
</dbReference>
<dbReference type="GO" id="GO:0016887">
    <property type="term" value="F:ATP hydrolysis activity"/>
    <property type="evidence" value="ECO:0007669"/>
    <property type="project" value="InterPro"/>
</dbReference>
<accession>A0A060RGI5</accession>
<feature type="domain" description="ABC transporter" evidence="3">
    <location>
        <begin position="5"/>
        <end position="252"/>
    </location>
</feature>
<reference evidence="9 10" key="3">
    <citation type="submission" date="2016-10" db="EMBL/GenBank/DDBJ databases">
        <authorList>
            <person name="de Groot N.N."/>
        </authorList>
    </citation>
    <scope>NUCLEOTIDE SEQUENCE [LARGE SCALE GENOMIC DNA]</scope>
    <source>
        <strain evidence="6 10">VTM1R29</strain>
        <strain evidence="7 9">VTM2R47</strain>
    </source>
</reference>
<keyword evidence="1" id="KW-0547">Nucleotide-binding</keyword>
<dbReference type="PROSITE" id="PS50893">
    <property type="entry name" value="ABC_TRANSPORTER_2"/>
    <property type="match status" value="1"/>
</dbReference>
<evidence type="ECO:0000313" key="6">
    <source>
        <dbReference type="EMBL" id="SEL97118.1"/>
    </source>
</evidence>
<dbReference type="InterPro" id="IPR003439">
    <property type="entry name" value="ABC_transporter-like_ATP-bd"/>
</dbReference>
<dbReference type="GO" id="GO:0005524">
    <property type="term" value="F:ATP binding"/>
    <property type="evidence" value="ECO:0007669"/>
    <property type="project" value="UniProtKB-KW"/>
</dbReference>
<dbReference type="Pfam" id="PF00005">
    <property type="entry name" value="ABC_tran"/>
    <property type="match status" value="1"/>
</dbReference>